<dbReference type="SUPFAM" id="SSF53098">
    <property type="entry name" value="Ribonuclease H-like"/>
    <property type="match status" value="1"/>
</dbReference>
<dbReference type="SMART" id="SM00732">
    <property type="entry name" value="YqgFc"/>
    <property type="match status" value="1"/>
</dbReference>
<dbReference type="InterPro" id="IPR055179">
    <property type="entry name" value="Tex-like_central_region"/>
</dbReference>
<accession>A0A8T2JH40</accession>
<dbReference type="InterPro" id="IPR023323">
    <property type="entry name" value="Tex-like_dom_sf"/>
</dbReference>
<dbReference type="GO" id="GO:0006139">
    <property type="term" value="P:nucleobase-containing compound metabolic process"/>
    <property type="evidence" value="ECO:0007669"/>
    <property type="project" value="InterPro"/>
</dbReference>
<dbReference type="InterPro" id="IPR050437">
    <property type="entry name" value="Ribos_protein_bS1-like"/>
</dbReference>
<dbReference type="GO" id="GO:0003735">
    <property type="term" value="F:structural constituent of ribosome"/>
    <property type="evidence" value="ECO:0007669"/>
    <property type="project" value="TreeGrafter"/>
</dbReference>
<dbReference type="InterPro" id="IPR012340">
    <property type="entry name" value="NA-bd_OB-fold"/>
</dbReference>
<protein>
    <recommendedName>
        <fullName evidence="2">S1 motif domain-containing protein</fullName>
    </recommendedName>
</protein>
<proteinExistence type="predicted"/>
<dbReference type="SMART" id="SM00316">
    <property type="entry name" value="S1"/>
    <property type="match status" value="1"/>
</dbReference>
<feature type="compositionally biased region" description="Basic residues" evidence="1">
    <location>
        <begin position="108"/>
        <end position="118"/>
    </location>
</feature>
<dbReference type="InterPro" id="IPR032639">
    <property type="entry name" value="Tex_YqgF"/>
</dbReference>
<feature type="compositionally biased region" description="Polar residues" evidence="1">
    <location>
        <begin position="180"/>
        <end position="198"/>
    </location>
</feature>
<dbReference type="FunFam" id="1.10.10.650:FF:000001">
    <property type="entry name" value="S1 RNA-binding domain 1"/>
    <property type="match status" value="1"/>
</dbReference>
<dbReference type="PANTHER" id="PTHR10724">
    <property type="entry name" value="30S RIBOSOMAL PROTEIN S1"/>
    <property type="match status" value="1"/>
</dbReference>
<dbReference type="Pfam" id="PF22706">
    <property type="entry name" value="Tex_central_region"/>
    <property type="match status" value="1"/>
</dbReference>
<reference evidence="3" key="1">
    <citation type="thesis" date="2020" institute="ProQuest LLC" country="789 East Eisenhower Parkway, Ann Arbor, MI, USA">
        <title>Comparative Genomics and Chromosome Evolution.</title>
        <authorList>
            <person name="Mudd A.B."/>
        </authorList>
    </citation>
    <scope>NUCLEOTIDE SEQUENCE</scope>
    <source>
        <strain evidence="3">Female2</strain>
        <tissue evidence="3">Blood</tissue>
    </source>
</reference>
<evidence type="ECO:0000256" key="1">
    <source>
        <dbReference type="SAM" id="MobiDB-lite"/>
    </source>
</evidence>
<feature type="domain" description="S1 motif" evidence="2">
    <location>
        <begin position="868"/>
        <end position="941"/>
    </location>
</feature>
<dbReference type="EMBL" id="JAACNH010000004">
    <property type="protein sequence ID" value="KAG8443632.1"/>
    <property type="molecule type" value="Genomic_DNA"/>
</dbReference>
<feature type="compositionally biased region" description="Polar residues" evidence="1">
    <location>
        <begin position="763"/>
        <end position="772"/>
    </location>
</feature>
<feature type="compositionally biased region" description="Basic residues" evidence="1">
    <location>
        <begin position="58"/>
        <end position="69"/>
    </location>
</feature>
<dbReference type="SUPFAM" id="SSF50249">
    <property type="entry name" value="Nucleic acid-binding proteins"/>
    <property type="match status" value="1"/>
</dbReference>
<dbReference type="InterPro" id="IPR023319">
    <property type="entry name" value="Tex-like_HTH_dom_sf"/>
</dbReference>
<dbReference type="Pfam" id="PF09371">
    <property type="entry name" value="Tex_N"/>
    <property type="match status" value="1"/>
</dbReference>
<dbReference type="InterPro" id="IPR041692">
    <property type="entry name" value="HHH_9"/>
</dbReference>
<dbReference type="Gene3D" id="1.10.3500.10">
    <property type="entry name" value="Tex N-terminal region-like"/>
    <property type="match status" value="1"/>
</dbReference>
<dbReference type="FunFam" id="2.40.50.140:FF:000146">
    <property type="entry name" value="S1 RNA-binding domain-containing protein 1"/>
    <property type="match status" value="1"/>
</dbReference>
<feature type="region of interest" description="Disordered" evidence="1">
    <location>
        <begin position="1"/>
        <end position="133"/>
    </location>
</feature>
<keyword evidence="4" id="KW-1185">Reference proteome</keyword>
<dbReference type="Pfam" id="PF00575">
    <property type="entry name" value="S1"/>
    <property type="match status" value="1"/>
</dbReference>
<gene>
    <name evidence="3" type="ORF">GDO86_008977</name>
</gene>
<dbReference type="GO" id="GO:0003729">
    <property type="term" value="F:mRNA binding"/>
    <property type="evidence" value="ECO:0007669"/>
    <property type="project" value="TreeGrafter"/>
</dbReference>
<evidence type="ECO:0000313" key="3">
    <source>
        <dbReference type="EMBL" id="KAG8443632.1"/>
    </source>
</evidence>
<sequence length="944" mass="105973">MAGLPRRAKQNTLVAKQELSFMSVSDSEEDHDIKEEDEWKPEKKAPKAKTKANSTTGKPRKVPAKRSTTKTKGEGAVRRPRKAKPMELDANIINEGLQDPTIKQEKKTPKKSPVKKRKSENSTTGEIQIKEERRSLGICDFPSTSSLNADMRMKKEEPAEEEPPDDFTFGEPPLKMLKLTSGSTGKATKRVNSSNVHSGNEMNWDLAEVLAEKTNTELWVCSNLIRLFQDENTIPFIARYRKELINNLDADAIREVHQGLEELRSVEKKANTVIEKLKKEGKLNGSLHAAMLNCKSVDEIEHVYAPFKTGSKGTKAQRARQLGLEAAATGLIETPAQLNLFSYIKNNVEAVDVVYLDFAKAFDTVPHRRLMNKLRCKENYVTIHSTLAKATGKEKEGNQKDVDKFHLYQNFTCNITRIQHHQILAINRGENLKILTVKVNVPDRVKDAFCRWCVNERWRPKQYARPELMKILHNSVDDSYKRLIYPLLCREYRSKLTSDAEKESVMMFGRNLRQLLLANPVRGRTIMGVDPGYKHGCKLAIISTTSDCYTVAIGNGTACRETERYFADLIQRRFFAPLDVVYCITNEAGASIYSVSPEAAKEMPGLDPNLRSAVSIARRVQDPLAELVKIEPKHIGVGMYQHDVSQTLLKGTLDSVVEECVSFVGVDINICSETLLRHIAGLNATRAKNIIEWREKSGPFINREQLKLVKGLGPKSFQQCAGFIRMNQEYIRNFCREQLNPGETSTDALKSSKPGKKAGKTAASVSSKPNPLDQTCIHPESYNIAIRFLSLVGGNTDDIGTQKIQDQVNKFVQQKGIDDVAQKLNTTVHTLQIIIDGLCHPEGFDIRTEFDKTDFKTNIVCLEDLKIGTILTGKVENATLFGVFVDIGVGKAGLIPMRYISEAKLSKEKRRRSLGLGPGERVEVKVINIDIKQSRITLELLRVL</sequence>
<dbReference type="Gene3D" id="1.10.10.650">
    <property type="entry name" value="RuvA domain 2-like"/>
    <property type="match status" value="1"/>
</dbReference>
<dbReference type="Gene3D" id="2.40.50.140">
    <property type="entry name" value="Nucleic acid-binding proteins"/>
    <property type="match status" value="1"/>
</dbReference>
<evidence type="ECO:0000259" key="2">
    <source>
        <dbReference type="PROSITE" id="PS50126"/>
    </source>
</evidence>
<dbReference type="InterPro" id="IPR003029">
    <property type="entry name" value="S1_domain"/>
</dbReference>
<feature type="compositionally biased region" description="Polar residues" evidence="1">
    <location>
        <begin position="10"/>
        <end position="25"/>
    </location>
</feature>
<dbReference type="Pfam" id="PF12836">
    <property type="entry name" value="HHH_3"/>
    <property type="match status" value="1"/>
</dbReference>
<organism evidence="3 4">
    <name type="scientific">Hymenochirus boettgeri</name>
    <name type="common">Congo dwarf clawed frog</name>
    <dbReference type="NCBI Taxonomy" id="247094"/>
    <lineage>
        <taxon>Eukaryota</taxon>
        <taxon>Metazoa</taxon>
        <taxon>Chordata</taxon>
        <taxon>Craniata</taxon>
        <taxon>Vertebrata</taxon>
        <taxon>Euteleostomi</taxon>
        <taxon>Amphibia</taxon>
        <taxon>Batrachia</taxon>
        <taxon>Anura</taxon>
        <taxon>Pipoidea</taxon>
        <taxon>Pipidae</taxon>
        <taxon>Pipinae</taxon>
        <taxon>Hymenochirus</taxon>
    </lineage>
</organism>
<dbReference type="CDD" id="cd05685">
    <property type="entry name" value="S1_Tex"/>
    <property type="match status" value="1"/>
</dbReference>
<dbReference type="InterPro" id="IPR044146">
    <property type="entry name" value="S1_Tex"/>
</dbReference>
<dbReference type="SUPFAM" id="SSF158832">
    <property type="entry name" value="Tex N-terminal region-like"/>
    <property type="match status" value="1"/>
</dbReference>
<dbReference type="Pfam" id="PF17674">
    <property type="entry name" value="HHH_9"/>
    <property type="match status" value="1"/>
</dbReference>
<dbReference type="InterPro" id="IPR037027">
    <property type="entry name" value="YqgF/RNaseH-like_dom_sf"/>
</dbReference>
<dbReference type="SUPFAM" id="SSF47781">
    <property type="entry name" value="RuvA domain 2-like"/>
    <property type="match status" value="2"/>
</dbReference>
<dbReference type="Pfam" id="PF16921">
    <property type="entry name" value="Tex_YqgF"/>
    <property type="match status" value="1"/>
</dbReference>
<dbReference type="Gene3D" id="3.30.420.140">
    <property type="entry name" value="YqgF/RNase H-like domain"/>
    <property type="match status" value="1"/>
</dbReference>
<name>A0A8T2JH40_9PIPI</name>
<feature type="region of interest" description="Disordered" evidence="1">
    <location>
        <begin position="743"/>
        <end position="772"/>
    </location>
</feature>
<comment type="caution">
    <text evidence="3">The sequence shown here is derived from an EMBL/GenBank/DDBJ whole genome shotgun (WGS) entry which is preliminary data.</text>
</comment>
<feature type="region of interest" description="Disordered" evidence="1">
    <location>
        <begin position="154"/>
        <end position="198"/>
    </location>
</feature>
<dbReference type="AlphaFoldDB" id="A0A8T2JH40"/>
<dbReference type="Proteomes" id="UP000812440">
    <property type="component" value="Chromosome 5"/>
</dbReference>
<dbReference type="OrthoDB" id="995477at2759"/>
<dbReference type="InterPro" id="IPR006641">
    <property type="entry name" value="YqgF/RNaseH-like_dom"/>
</dbReference>
<dbReference type="InterPro" id="IPR010994">
    <property type="entry name" value="RuvA_2-like"/>
</dbReference>
<dbReference type="InterPro" id="IPR018974">
    <property type="entry name" value="Tex-like_N"/>
</dbReference>
<dbReference type="PROSITE" id="PS50126">
    <property type="entry name" value="S1"/>
    <property type="match status" value="1"/>
</dbReference>
<dbReference type="InterPro" id="IPR012337">
    <property type="entry name" value="RNaseH-like_sf"/>
</dbReference>
<feature type="compositionally biased region" description="Acidic residues" evidence="1">
    <location>
        <begin position="26"/>
        <end position="39"/>
    </location>
</feature>
<dbReference type="PANTHER" id="PTHR10724:SF10">
    <property type="entry name" value="S1 RNA-BINDING DOMAIN-CONTAINING PROTEIN 1"/>
    <property type="match status" value="1"/>
</dbReference>
<evidence type="ECO:0000313" key="4">
    <source>
        <dbReference type="Proteomes" id="UP000812440"/>
    </source>
</evidence>
<dbReference type="Gene3D" id="1.10.150.310">
    <property type="entry name" value="Tex RuvX-like domain-like"/>
    <property type="match status" value="1"/>
</dbReference>
<dbReference type="GO" id="GO:0006412">
    <property type="term" value="P:translation"/>
    <property type="evidence" value="ECO:0007669"/>
    <property type="project" value="TreeGrafter"/>
</dbReference>